<feature type="region of interest" description="Disordered" evidence="1">
    <location>
        <begin position="1"/>
        <end position="62"/>
    </location>
</feature>
<dbReference type="OrthoDB" id="9960444at2"/>
<proteinExistence type="predicted"/>
<evidence type="ECO:0000313" key="2">
    <source>
        <dbReference type="EMBL" id="TDU73348.1"/>
    </source>
</evidence>
<dbReference type="EMBL" id="SOCA01000002">
    <property type="protein sequence ID" value="TDU73348.1"/>
    <property type="molecule type" value="Genomic_DNA"/>
</dbReference>
<evidence type="ECO:0000313" key="3">
    <source>
        <dbReference type="Proteomes" id="UP000295662"/>
    </source>
</evidence>
<feature type="compositionally biased region" description="Basic and acidic residues" evidence="1">
    <location>
        <begin position="30"/>
        <end position="47"/>
    </location>
</feature>
<dbReference type="RefSeq" id="WP_133794804.1">
    <property type="nucleotide sequence ID" value="NZ_SOCA01000002.1"/>
</dbReference>
<reference evidence="2 3" key="1">
    <citation type="submission" date="2019-03" db="EMBL/GenBank/DDBJ databases">
        <title>Genomic Encyclopedia of Archaeal and Bacterial Type Strains, Phase II (KMG-II): from individual species to whole genera.</title>
        <authorList>
            <person name="Goeker M."/>
        </authorList>
    </citation>
    <scope>NUCLEOTIDE SEQUENCE [LARGE SCALE GENOMIC DNA]</scope>
    <source>
        <strain evidence="2 3">ATCC 25309</strain>
    </source>
</reference>
<gene>
    <name evidence="2" type="ORF">EI77_01818</name>
</gene>
<name>A0A4R7S6Z4_9BACT</name>
<sequence>MKKHLPSTSQDQDSQLGGTDQIEQMAADLANKENHSKVTDEDRKEALEQMQEMSPPAKTSQR</sequence>
<organism evidence="2 3">
    <name type="scientific">Prosthecobacter fusiformis</name>
    <dbReference type="NCBI Taxonomy" id="48464"/>
    <lineage>
        <taxon>Bacteria</taxon>
        <taxon>Pseudomonadati</taxon>
        <taxon>Verrucomicrobiota</taxon>
        <taxon>Verrucomicrobiia</taxon>
        <taxon>Verrucomicrobiales</taxon>
        <taxon>Verrucomicrobiaceae</taxon>
        <taxon>Prosthecobacter</taxon>
    </lineage>
</organism>
<protein>
    <submittedName>
        <fullName evidence="2">Uncharacterized protein</fullName>
    </submittedName>
</protein>
<comment type="caution">
    <text evidence="2">The sequence shown here is derived from an EMBL/GenBank/DDBJ whole genome shotgun (WGS) entry which is preliminary data.</text>
</comment>
<dbReference type="AlphaFoldDB" id="A0A4R7S6Z4"/>
<evidence type="ECO:0000256" key="1">
    <source>
        <dbReference type="SAM" id="MobiDB-lite"/>
    </source>
</evidence>
<keyword evidence="3" id="KW-1185">Reference proteome</keyword>
<dbReference type="Proteomes" id="UP000295662">
    <property type="component" value="Unassembled WGS sequence"/>
</dbReference>
<feature type="compositionally biased region" description="Polar residues" evidence="1">
    <location>
        <begin position="1"/>
        <end position="22"/>
    </location>
</feature>
<accession>A0A4R7S6Z4</accession>